<evidence type="ECO:0000256" key="1">
    <source>
        <dbReference type="SAM" id="Coils"/>
    </source>
</evidence>
<name>A0A388LEH9_CHABU</name>
<keyword evidence="1" id="KW-0175">Coiled coil</keyword>
<dbReference type="EMBL" id="BFEA01000351">
    <property type="protein sequence ID" value="GBG80623.1"/>
    <property type="molecule type" value="Genomic_DNA"/>
</dbReference>
<sequence>MVDTRTGKSTAPSEAEQARIAALLKKKREKKEKREPLKQAKLKAIEEEEATKKQRLEEEMMRFQREKLMLIEREKEERRKAAEEEAEREEEEEKEEPLERRGREERGEVSGTKEDDGWREKKISEWVANLSLGEDEEALLYVPQEEKEAFAQTLEMIHDHVERQEAENEKKLERKLKLMRERKRRREEASRIAGEVERVRTRRQEMQAQTKVSAKLDKMMGFLEILSEAWLEEHQARKGQDVILQAMRSGFREFAGDVVGHVGSEIRRLKDDVK</sequence>
<accession>A0A388LEH9</accession>
<evidence type="ECO:0000313" key="3">
    <source>
        <dbReference type="EMBL" id="GBG80623.1"/>
    </source>
</evidence>
<organism evidence="3 4">
    <name type="scientific">Chara braunii</name>
    <name type="common">Braun's stonewort</name>
    <dbReference type="NCBI Taxonomy" id="69332"/>
    <lineage>
        <taxon>Eukaryota</taxon>
        <taxon>Viridiplantae</taxon>
        <taxon>Streptophyta</taxon>
        <taxon>Charophyceae</taxon>
        <taxon>Charales</taxon>
        <taxon>Characeae</taxon>
        <taxon>Chara</taxon>
    </lineage>
</organism>
<protein>
    <submittedName>
        <fullName evidence="3">Uncharacterized protein</fullName>
    </submittedName>
</protein>
<gene>
    <name evidence="3" type="ORF">CBR_g31083</name>
</gene>
<comment type="caution">
    <text evidence="3">The sequence shown here is derived from an EMBL/GenBank/DDBJ whole genome shotgun (WGS) entry which is preliminary data.</text>
</comment>
<dbReference type="Proteomes" id="UP000265515">
    <property type="component" value="Unassembled WGS sequence"/>
</dbReference>
<dbReference type="AlphaFoldDB" id="A0A388LEH9"/>
<feature type="compositionally biased region" description="Basic and acidic residues" evidence="2">
    <location>
        <begin position="97"/>
        <end position="117"/>
    </location>
</feature>
<feature type="coiled-coil region" evidence="1">
    <location>
        <begin position="161"/>
        <end position="189"/>
    </location>
</feature>
<feature type="compositionally biased region" description="Basic and acidic residues" evidence="2">
    <location>
        <begin position="70"/>
        <end position="83"/>
    </location>
</feature>
<dbReference type="Gramene" id="GBG80623">
    <property type="protein sequence ID" value="GBG80623"/>
    <property type="gene ID" value="CBR_g31083"/>
</dbReference>
<feature type="region of interest" description="Disordered" evidence="2">
    <location>
        <begin position="70"/>
        <end position="117"/>
    </location>
</feature>
<feature type="compositionally biased region" description="Acidic residues" evidence="2">
    <location>
        <begin position="84"/>
        <end position="96"/>
    </location>
</feature>
<feature type="region of interest" description="Disordered" evidence="2">
    <location>
        <begin position="26"/>
        <end position="57"/>
    </location>
</feature>
<evidence type="ECO:0000256" key="2">
    <source>
        <dbReference type="SAM" id="MobiDB-lite"/>
    </source>
</evidence>
<evidence type="ECO:0000313" key="4">
    <source>
        <dbReference type="Proteomes" id="UP000265515"/>
    </source>
</evidence>
<reference evidence="3 4" key="1">
    <citation type="journal article" date="2018" name="Cell">
        <title>The Chara Genome: Secondary Complexity and Implications for Plant Terrestrialization.</title>
        <authorList>
            <person name="Nishiyama T."/>
            <person name="Sakayama H."/>
            <person name="Vries J.D."/>
            <person name="Buschmann H."/>
            <person name="Saint-Marcoux D."/>
            <person name="Ullrich K.K."/>
            <person name="Haas F.B."/>
            <person name="Vanderstraeten L."/>
            <person name="Becker D."/>
            <person name="Lang D."/>
            <person name="Vosolsobe S."/>
            <person name="Rombauts S."/>
            <person name="Wilhelmsson P.K.I."/>
            <person name="Janitza P."/>
            <person name="Kern R."/>
            <person name="Heyl A."/>
            <person name="Rumpler F."/>
            <person name="Villalobos L.I.A.C."/>
            <person name="Clay J.M."/>
            <person name="Skokan R."/>
            <person name="Toyoda A."/>
            <person name="Suzuki Y."/>
            <person name="Kagoshima H."/>
            <person name="Schijlen E."/>
            <person name="Tajeshwar N."/>
            <person name="Catarino B."/>
            <person name="Hetherington A.J."/>
            <person name="Saltykova A."/>
            <person name="Bonnot C."/>
            <person name="Breuninger H."/>
            <person name="Symeonidi A."/>
            <person name="Radhakrishnan G.V."/>
            <person name="Van Nieuwerburgh F."/>
            <person name="Deforce D."/>
            <person name="Chang C."/>
            <person name="Karol K.G."/>
            <person name="Hedrich R."/>
            <person name="Ulvskov P."/>
            <person name="Glockner G."/>
            <person name="Delwiche C.F."/>
            <person name="Petrasek J."/>
            <person name="Van de Peer Y."/>
            <person name="Friml J."/>
            <person name="Beilby M."/>
            <person name="Dolan L."/>
            <person name="Kohara Y."/>
            <person name="Sugano S."/>
            <person name="Fujiyama A."/>
            <person name="Delaux P.-M."/>
            <person name="Quint M."/>
            <person name="TheiBen G."/>
            <person name="Hagemann M."/>
            <person name="Harholt J."/>
            <person name="Dunand C."/>
            <person name="Zachgo S."/>
            <person name="Langdale J."/>
            <person name="Maumus F."/>
            <person name="Straeten D.V.D."/>
            <person name="Gould S.B."/>
            <person name="Rensing S.A."/>
        </authorList>
    </citation>
    <scope>NUCLEOTIDE SEQUENCE [LARGE SCALE GENOMIC DNA]</scope>
    <source>
        <strain evidence="3 4">S276</strain>
    </source>
</reference>
<keyword evidence="4" id="KW-1185">Reference proteome</keyword>
<proteinExistence type="predicted"/>